<evidence type="ECO:0000313" key="1">
    <source>
        <dbReference type="EMBL" id="CAL1686455.1"/>
    </source>
</evidence>
<sequence>MSVNVRLTSCDASSKHLTGLHAFEKIDQKLVSDLSTLKNEIKTDEEVLSQDICQNALNKWSPSGCDGKDSALSLVQLTEKEDSSVATGEILQRYFEICDTILSDDSQHLIDHESDVTVESPEERDCVNDITETRERVSMSEDPVSLGHKLTLILPRCNCATSKLSRHFGSNAK</sequence>
<gene>
    <name evidence="1" type="ORF">LPLAT_LOCUS11834</name>
</gene>
<reference evidence="1" key="1">
    <citation type="submission" date="2024-04" db="EMBL/GenBank/DDBJ databases">
        <authorList>
            <consortium name="Molecular Ecology Group"/>
        </authorList>
    </citation>
    <scope>NUCLEOTIDE SEQUENCE</scope>
</reference>
<dbReference type="AlphaFoldDB" id="A0AAV2P4B2"/>
<dbReference type="EMBL" id="OZ034830">
    <property type="protein sequence ID" value="CAL1686455.1"/>
    <property type="molecule type" value="Genomic_DNA"/>
</dbReference>
<name>A0AAV2P4B2_9HYME</name>
<protein>
    <submittedName>
        <fullName evidence="1">Uncharacterized protein</fullName>
    </submittedName>
</protein>
<keyword evidence="2" id="KW-1185">Reference proteome</keyword>
<organism evidence="1 2">
    <name type="scientific">Lasius platythorax</name>
    <dbReference type="NCBI Taxonomy" id="488582"/>
    <lineage>
        <taxon>Eukaryota</taxon>
        <taxon>Metazoa</taxon>
        <taxon>Ecdysozoa</taxon>
        <taxon>Arthropoda</taxon>
        <taxon>Hexapoda</taxon>
        <taxon>Insecta</taxon>
        <taxon>Pterygota</taxon>
        <taxon>Neoptera</taxon>
        <taxon>Endopterygota</taxon>
        <taxon>Hymenoptera</taxon>
        <taxon>Apocrita</taxon>
        <taxon>Aculeata</taxon>
        <taxon>Formicoidea</taxon>
        <taxon>Formicidae</taxon>
        <taxon>Formicinae</taxon>
        <taxon>Lasius</taxon>
        <taxon>Lasius</taxon>
    </lineage>
</organism>
<proteinExistence type="predicted"/>
<accession>A0AAV2P4B2</accession>
<dbReference type="Proteomes" id="UP001497644">
    <property type="component" value="Chromosome 7"/>
</dbReference>
<evidence type="ECO:0000313" key="2">
    <source>
        <dbReference type="Proteomes" id="UP001497644"/>
    </source>
</evidence>